<sequence length="112" mass="12531">IGDSFNNSYTFGFMSPWQKNILNSPYFCLDATHKTINIDRCLLYTIIVRYSLTGTGCLVAFCFTKNHSARPITESLSFVKSQGHVDTQKITIDVSSVELSAIQAVYPEAQIQ</sequence>
<feature type="domain" description="ZSWIM1/3 RNaseH-like" evidence="1">
    <location>
        <begin position="27"/>
        <end position="111"/>
    </location>
</feature>
<dbReference type="Pfam" id="PF21056">
    <property type="entry name" value="ZSWIM1-3_RNaseH-like"/>
    <property type="match status" value="1"/>
</dbReference>
<feature type="non-terminal residue" evidence="2">
    <location>
        <position position="1"/>
    </location>
</feature>
<protein>
    <recommendedName>
        <fullName evidence="1">ZSWIM1/3 RNaseH-like domain-containing protein</fullName>
    </recommendedName>
</protein>
<dbReference type="InterPro" id="IPR048324">
    <property type="entry name" value="ZSWIM1-3_RNaseH-like"/>
</dbReference>
<evidence type="ECO:0000313" key="2">
    <source>
        <dbReference type="EMBL" id="ORE06803.1"/>
    </source>
</evidence>
<dbReference type="AlphaFoldDB" id="A0A1X0R455"/>
<gene>
    <name evidence="2" type="ORF">BCV72DRAFT_206738</name>
</gene>
<organism evidence="2">
    <name type="scientific">Rhizopus microsporus var. microsporus</name>
    <dbReference type="NCBI Taxonomy" id="86635"/>
    <lineage>
        <taxon>Eukaryota</taxon>
        <taxon>Fungi</taxon>
        <taxon>Fungi incertae sedis</taxon>
        <taxon>Mucoromycota</taxon>
        <taxon>Mucoromycotina</taxon>
        <taxon>Mucoromycetes</taxon>
        <taxon>Mucorales</taxon>
        <taxon>Mucorineae</taxon>
        <taxon>Rhizopodaceae</taxon>
        <taxon>Rhizopus</taxon>
    </lineage>
</organism>
<accession>A0A1X0R455</accession>
<name>A0A1X0R455_RHIZD</name>
<proteinExistence type="predicted"/>
<dbReference type="EMBL" id="KV921916">
    <property type="protein sequence ID" value="ORE06803.1"/>
    <property type="molecule type" value="Genomic_DNA"/>
</dbReference>
<dbReference type="VEuPathDB" id="FungiDB:BCV72DRAFT_206738"/>
<evidence type="ECO:0000259" key="1">
    <source>
        <dbReference type="Pfam" id="PF21056"/>
    </source>
</evidence>
<reference evidence="2" key="1">
    <citation type="journal article" date="2016" name="Proc. Natl. Acad. Sci. U.S.A.">
        <title>Lipid metabolic changes in an early divergent fungus govern the establishment of a mutualistic symbiosis with endobacteria.</title>
        <authorList>
            <person name="Lastovetsky O.A."/>
            <person name="Gaspar M.L."/>
            <person name="Mondo S.J."/>
            <person name="LaButti K.M."/>
            <person name="Sandor L."/>
            <person name="Grigoriev I.V."/>
            <person name="Henry S.A."/>
            <person name="Pawlowska T.E."/>
        </authorList>
    </citation>
    <scope>NUCLEOTIDE SEQUENCE [LARGE SCALE GENOMIC DNA]</scope>
    <source>
        <strain evidence="2">ATCC 52814</strain>
    </source>
</reference>
<dbReference type="Proteomes" id="UP000242414">
    <property type="component" value="Unassembled WGS sequence"/>
</dbReference>